<keyword evidence="5 6" id="KW-0482">Metalloprotease</keyword>
<evidence type="ECO:0000256" key="1">
    <source>
        <dbReference type="ARBA" id="ARBA00022670"/>
    </source>
</evidence>
<evidence type="ECO:0000256" key="6">
    <source>
        <dbReference type="RuleBase" id="RU003435"/>
    </source>
</evidence>
<proteinExistence type="inferred from homology"/>
<dbReference type="InterPro" id="IPR001567">
    <property type="entry name" value="Pept_M3A_M3B_dom"/>
</dbReference>
<reference evidence="9" key="1">
    <citation type="submission" date="2021-01" db="EMBL/GenBank/DDBJ databases">
        <title>Genomic Encyclopedia of Type Strains, Phase IV (KMG-IV): sequencing the most valuable type-strain genomes for metagenomic binning, comparative biology and taxonomic classification.</title>
        <authorList>
            <person name="Goeker M."/>
        </authorList>
    </citation>
    <scope>NUCLEOTIDE SEQUENCE</scope>
    <source>
        <strain evidence="9">DSM 23230</strain>
    </source>
</reference>
<protein>
    <submittedName>
        <fullName evidence="9">PepF/M3 family oligoendopeptidase</fullName>
    </submittedName>
</protein>
<dbReference type="RefSeq" id="WP_204700583.1">
    <property type="nucleotide sequence ID" value="NZ_JAFBDQ010000003.1"/>
</dbReference>
<dbReference type="Gene3D" id="1.20.140.70">
    <property type="entry name" value="Oligopeptidase f, N-terminal domain"/>
    <property type="match status" value="1"/>
</dbReference>
<keyword evidence="10" id="KW-1185">Reference proteome</keyword>
<dbReference type="InterPro" id="IPR011977">
    <property type="entry name" value="Pept_M3B_clade3"/>
</dbReference>
<name>A0A939BQ29_9FIRM</name>
<comment type="caution">
    <text evidence="9">The sequence shown here is derived from an EMBL/GenBank/DDBJ whole genome shotgun (WGS) entry which is preliminary data.</text>
</comment>
<accession>A0A939BQ29</accession>
<dbReference type="InterPro" id="IPR013647">
    <property type="entry name" value="OligopepF_N_dom"/>
</dbReference>
<dbReference type="InterPro" id="IPR034006">
    <property type="entry name" value="M3B_PepF_2"/>
</dbReference>
<keyword evidence="4 6" id="KW-0862">Zinc</keyword>
<dbReference type="Pfam" id="PF01432">
    <property type="entry name" value="Peptidase_M3"/>
    <property type="match status" value="1"/>
</dbReference>
<dbReference type="InterPro" id="IPR042088">
    <property type="entry name" value="OligoPept_F_C"/>
</dbReference>
<dbReference type="EMBL" id="JAFBDQ010000003">
    <property type="protein sequence ID" value="MBM7555864.1"/>
    <property type="molecule type" value="Genomic_DNA"/>
</dbReference>
<evidence type="ECO:0000256" key="4">
    <source>
        <dbReference type="ARBA" id="ARBA00022833"/>
    </source>
</evidence>
<dbReference type="CDD" id="cd09607">
    <property type="entry name" value="M3B_PepF"/>
    <property type="match status" value="1"/>
</dbReference>
<evidence type="ECO:0000259" key="8">
    <source>
        <dbReference type="Pfam" id="PF08439"/>
    </source>
</evidence>
<feature type="domain" description="Peptidase M3A/M3B catalytic" evidence="7">
    <location>
        <begin position="195"/>
        <end position="575"/>
    </location>
</feature>
<dbReference type="GO" id="GO:0046872">
    <property type="term" value="F:metal ion binding"/>
    <property type="evidence" value="ECO:0007669"/>
    <property type="project" value="UniProtKB-UniRule"/>
</dbReference>
<evidence type="ECO:0000256" key="3">
    <source>
        <dbReference type="ARBA" id="ARBA00022801"/>
    </source>
</evidence>
<dbReference type="Pfam" id="PF08439">
    <property type="entry name" value="Peptidase_M3_N"/>
    <property type="match status" value="1"/>
</dbReference>
<evidence type="ECO:0000313" key="9">
    <source>
        <dbReference type="EMBL" id="MBM7555864.1"/>
    </source>
</evidence>
<sequence>MEMRWNLEDLYTGFETDDFQEDFGQVDNKIEEINTWVEDNLNQQQDEVEQIEEFIELLREFRRKYSLLVKYAQLKLSVDANNNQAASYVEQLEKKETNLTKAKVSFQRWLGEINNLEEIITKSELLTEHKFYLKELAEQSNYLLSNQEEVTISKLQTTGSSAWYKLKQKLVSNLMVEITVDGEEQELPLSKVRNMAYDSDQAKRKKAYQAELDSYSKIEEPVASCLNSIKGESLTLSDRRGYESPLEKSLISSRLEQDVLDAMLEAMEESLPAFQKYYRKKAELLGHEDGLPFYDLFAPVGSAEMEFDYDEAKDFIVNNFRTFSDSLADYARRAFQENWIDAEPRAGKNGGAFCMNIHPLGQSRILANFEGSFSNVSTLAHELGHGFHGECLKEESIFNTDYPMPLAETASIFCETIIQKAALEEANQEQQLGILENSLMGAGQVIVDIYSRYLFEKEVFEKRKNSALAVEELKDLMVKAQKEAYGDGLGHDKLHPYMWVNKIHYYIPGFDFYNYPYAFGLLFGKGLYAQYQEQGASFVAEYQDLLAATGKKDAVEVAQMMDIDITEVDFWRQSLDIIKDDIEQFINHN</sequence>
<comment type="cofactor">
    <cofactor evidence="6">
        <name>Zn(2+)</name>
        <dbReference type="ChEBI" id="CHEBI:29105"/>
    </cofactor>
    <text evidence="6">Binds 1 zinc ion.</text>
</comment>
<evidence type="ECO:0000256" key="2">
    <source>
        <dbReference type="ARBA" id="ARBA00022723"/>
    </source>
</evidence>
<evidence type="ECO:0000256" key="5">
    <source>
        <dbReference type="ARBA" id="ARBA00023049"/>
    </source>
</evidence>
<evidence type="ECO:0000313" key="10">
    <source>
        <dbReference type="Proteomes" id="UP000774000"/>
    </source>
</evidence>
<keyword evidence="2 6" id="KW-0479">Metal-binding</keyword>
<evidence type="ECO:0000259" key="7">
    <source>
        <dbReference type="Pfam" id="PF01432"/>
    </source>
</evidence>
<dbReference type="NCBIfam" id="TIGR02290">
    <property type="entry name" value="M3_fam_3"/>
    <property type="match status" value="1"/>
</dbReference>
<dbReference type="GO" id="GO:0006508">
    <property type="term" value="P:proteolysis"/>
    <property type="evidence" value="ECO:0007669"/>
    <property type="project" value="UniProtKB-KW"/>
</dbReference>
<organism evidence="9 10">
    <name type="scientific">Halanaerobacter jeridensis</name>
    <dbReference type="NCBI Taxonomy" id="706427"/>
    <lineage>
        <taxon>Bacteria</taxon>
        <taxon>Bacillati</taxon>
        <taxon>Bacillota</taxon>
        <taxon>Clostridia</taxon>
        <taxon>Halanaerobiales</taxon>
        <taxon>Halobacteroidaceae</taxon>
        <taxon>Halanaerobacter</taxon>
    </lineage>
</organism>
<dbReference type="AlphaFoldDB" id="A0A939BQ29"/>
<feature type="domain" description="Oligopeptidase F N-terminal" evidence="8">
    <location>
        <begin position="115"/>
        <end position="173"/>
    </location>
</feature>
<comment type="similarity">
    <text evidence="6">Belongs to the peptidase M3 family.</text>
</comment>
<gene>
    <name evidence="9" type="ORF">JOC47_000698</name>
</gene>
<keyword evidence="3 6" id="KW-0378">Hydrolase</keyword>
<dbReference type="Gene3D" id="1.10.1370.20">
    <property type="entry name" value="Oligoendopeptidase f, C-terminal domain"/>
    <property type="match status" value="1"/>
</dbReference>
<keyword evidence="1 6" id="KW-0645">Protease</keyword>
<dbReference type="GO" id="GO:0004222">
    <property type="term" value="F:metalloendopeptidase activity"/>
    <property type="evidence" value="ECO:0007669"/>
    <property type="project" value="InterPro"/>
</dbReference>
<dbReference type="SUPFAM" id="SSF55486">
    <property type="entry name" value="Metalloproteases ('zincins'), catalytic domain"/>
    <property type="match status" value="1"/>
</dbReference>
<dbReference type="Proteomes" id="UP000774000">
    <property type="component" value="Unassembled WGS sequence"/>
</dbReference>